<dbReference type="Pfam" id="PF00581">
    <property type="entry name" value="Rhodanese"/>
    <property type="match status" value="1"/>
</dbReference>
<reference evidence="3 4" key="1">
    <citation type="submission" date="2016-10" db="EMBL/GenBank/DDBJ databases">
        <authorList>
            <person name="Varghese N."/>
            <person name="Submissions S."/>
        </authorList>
    </citation>
    <scope>NUCLEOTIDE SEQUENCE [LARGE SCALE GENOMIC DNA]</scope>
    <source>
        <strain evidence="3 4">FF3</strain>
    </source>
</reference>
<dbReference type="InterPro" id="IPR001763">
    <property type="entry name" value="Rhodanese-like_dom"/>
</dbReference>
<evidence type="ECO:0000313" key="4">
    <source>
        <dbReference type="Proteomes" id="UP000182932"/>
    </source>
</evidence>
<name>A0A975WB73_9RHOB</name>
<feature type="chain" id="PRO_5037977125" evidence="1">
    <location>
        <begin position="26"/>
        <end position="154"/>
    </location>
</feature>
<dbReference type="EMBL" id="FNYY01000009">
    <property type="protein sequence ID" value="SEJ71645.1"/>
    <property type="molecule type" value="Genomic_DNA"/>
</dbReference>
<comment type="caution">
    <text evidence="3">The sequence shown here is derived from an EMBL/GenBank/DDBJ whole genome shotgun (WGS) entry which is preliminary data.</text>
</comment>
<sequence>MNLHRRAFSTGLLCLPLAQALPAQAQSADVWPAQRAWDALNADDIRMIDVRARAEWAATGVAAQAWPISMHENRFSDRLFAARDLAGERQIALICATGGRSGYIQRSLRKAGYTGFIDVSEGMLGSDLGAGWIAAGLPVVPLDDALAALPPALL</sequence>
<organism evidence="3 4">
    <name type="scientific">Marinovum algicola</name>
    <dbReference type="NCBI Taxonomy" id="42444"/>
    <lineage>
        <taxon>Bacteria</taxon>
        <taxon>Pseudomonadati</taxon>
        <taxon>Pseudomonadota</taxon>
        <taxon>Alphaproteobacteria</taxon>
        <taxon>Rhodobacterales</taxon>
        <taxon>Roseobacteraceae</taxon>
        <taxon>Marinovum</taxon>
    </lineage>
</organism>
<accession>A0A975WB73</accession>
<dbReference type="GeneID" id="80818975"/>
<dbReference type="Gene3D" id="3.40.250.10">
    <property type="entry name" value="Rhodanese-like domain"/>
    <property type="match status" value="1"/>
</dbReference>
<dbReference type="InterPro" id="IPR036873">
    <property type="entry name" value="Rhodanese-like_dom_sf"/>
</dbReference>
<feature type="signal peptide" evidence="1">
    <location>
        <begin position="1"/>
        <end position="25"/>
    </location>
</feature>
<dbReference type="RefSeq" id="WP_074837098.1">
    <property type="nucleotide sequence ID" value="NZ_FNYY01000009.1"/>
</dbReference>
<feature type="domain" description="Rhodanese" evidence="2">
    <location>
        <begin position="41"/>
        <end position="141"/>
    </location>
</feature>
<evidence type="ECO:0000256" key="1">
    <source>
        <dbReference type="SAM" id="SignalP"/>
    </source>
</evidence>
<dbReference type="AlphaFoldDB" id="A0A975WB73"/>
<dbReference type="PROSITE" id="PS50206">
    <property type="entry name" value="RHODANESE_3"/>
    <property type="match status" value="1"/>
</dbReference>
<evidence type="ECO:0000313" key="3">
    <source>
        <dbReference type="EMBL" id="SEJ71645.1"/>
    </source>
</evidence>
<dbReference type="CDD" id="cd00158">
    <property type="entry name" value="RHOD"/>
    <property type="match status" value="1"/>
</dbReference>
<proteinExistence type="predicted"/>
<evidence type="ECO:0000259" key="2">
    <source>
        <dbReference type="PROSITE" id="PS50206"/>
    </source>
</evidence>
<keyword evidence="4" id="KW-1185">Reference proteome</keyword>
<dbReference type="Proteomes" id="UP000182932">
    <property type="component" value="Unassembled WGS sequence"/>
</dbReference>
<keyword evidence="1" id="KW-0732">Signal</keyword>
<dbReference type="SUPFAM" id="SSF52821">
    <property type="entry name" value="Rhodanese/Cell cycle control phosphatase"/>
    <property type="match status" value="1"/>
</dbReference>
<gene>
    <name evidence="3" type="ORF">SAMN04487940_10990</name>
</gene>
<protein>
    <submittedName>
        <fullName evidence="3">Rhodanese-related sulfurtransferase</fullName>
    </submittedName>
</protein>